<evidence type="ECO:0000313" key="5">
    <source>
        <dbReference type="Proteomes" id="UP001497600"/>
    </source>
</evidence>
<dbReference type="Gene3D" id="3.40.50.1820">
    <property type="entry name" value="alpha/beta hydrolase"/>
    <property type="match status" value="1"/>
</dbReference>
<sequence>MKHWVRLVGCKRFYSLPKTTKSSPNPIKLDEKVITDQFQALRDKYEAPRYPIVLCHGFSGFDQLSILPHKQRMEHLLHGAGFLKLDYWFGIKEALQDIGSNVLIARVPAFGRIKNRANSLNDFINQQCETLRKSESKRTMYNEKRASSSGGNEDSDSGSESDSSHTFEQREKPIKINLIAHSMGGLDCRYLISQLKHSNYQVVSLTTVATPHHGSECADFLMEVARGTPLQKLFPASIAELTTSYLKEFNRTVPNDRNVAYFSYGARFKPHWYNVFLPTWNIIKMQMRKHNQDKKVISVDNDGIVSVASSKWGEYLGTLDEVDHLDLINWTNRARTTVDKALFRKEPKFNAIALYLDIADNLRKRGF</sequence>
<name>A0ABP0ELW6_9ASCO</name>
<comment type="similarity">
    <text evidence="1">Belongs to the putative lipase ROG1 family.</text>
</comment>
<keyword evidence="5" id="KW-1185">Reference proteome</keyword>
<feature type="region of interest" description="Disordered" evidence="2">
    <location>
        <begin position="134"/>
        <end position="168"/>
    </location>
</feature>
<evidence type="ECO:0000259" key="3">
    <source>
        <dbReference type="Pfam" id="PF05057"/>
    </source>
</evidence>
<dbReference type="Pfam" id="PF05057">
    <property type="entry name" value="DUF676"/>
    <property type="match status" value="1"/>
</dbReference>
<feature type="domain" description="DUF676" evidence="3">
    <location>
        <begin position="169"/>
        <end position="218"/>
    </location>
</feature>
<dbReference type="InterPro" id="IPR029058">
    <property type="entry name" value="AB_hydrolase_fold"/>
</dbReference>
<feature type="compositionally biased region" description="Basic and acidic residues" evidence="2">
    <location>
        <begin position="134"/>
        <end position="146"/>
    </location>
</feature>
<dbReference type="PANTHER" id="PTHR11440">
    <property type="entry name" value="LECITHIN-CHOLESTEROL ACYLTRANSFERASE-RELATED"/>
    <property type="match status" value="1"/>
</dbReference>
<accession>A0ABP0ELW6</accession>
<proteinExistence type="inferred from homology"/>
<reference evidence="4 5" key="1">
    <citation type="submission" date="2024-01" db="EMBL/GenBank/DDBJ databases">
        <authorList>
            <consortium name="Genoscope - CEA"/>
            <person name="William W."/>
        </authorList>
    </citation>
    <scope>NUCLEOTIDE SEQUENCE [LARGE SCALE GENOMIC DNA]</scope>
    <source>
        <strain evidence="4 5">29B2s-10</strain>
    </source>
</reference>
<dbReference type="EMBL" id="OZ004259">
    <property type="protein sequence ID" value="CAK7917060.1"/>
    <property type="molecule type" value="Genomic_DNA"/>
</dbReference>
<evidence type="ECO:0000256" key="1">
    <source>
        <dbReference type="ARBA" id="ARBA00007920"/>
    </source>
</evidence>
<organism evidence="4 5">
    <name type="scientific">[Candida] anglica</name>
    <dbReference type="NCBI Taxonomy" id="148631"/>
    <lineage>
        <taxon>Eukaryota</taxon>
        <taxon>Fungi</taxon>
        <taxon>Dikarya</taxon>
        <taxon>Ascomycota</taxon>
        <taxon>Saccharomycotina</taxon>
        <taxon>Pichiomycetes</taxon>
        <taxon>Debaryomycetaceae</taxon>
        <taxon>Kurtzmaniella</taxon>
    </lineage>
</organism>
<dbReference type="SUPFAM" id="SSF53474">
    <property type="entry name" value="alpha/beta-Hydrolases"/>
    <property type="match status" value="1"/>
</dbReference>
<dbReference type="Proteomes" id="UP001497600">
    <property type="component" value="Chromosome G"/>
</dbReference>
<protein>
    <submittedName>
        <fullName evidence="4">Triacylglycerol lipase 2</fullName>
    </submittedName>
</protein>
<evidence type="ECO:0000313" key="4">
    <source>
        <dbReference type="EMBL" id="CAK7917060.1"/>
    </source>
</evidence>
<dbReference type="InterPro" id="IPR007751">
    <property type="entry name" value="DUF676_lipase-like"/>
</dbReference>
<gene>
    <name evidence="4" type="primary">TGL2</name>
    <name evidence="4" type="ORF">CAAN4_G06744</name>
</gene>
<evidence type="ECO:0000256" key="2">
    <source>
        <dbReference type="SAM" id="MobiDB-lite"/>
    </source>
</evidence>